<dbReference type="EMBL" id="BARW01016669">
    <property type="protein sequence ID" value="GAI93753.1"/>
    <property type="molecule type" value="Genomic_DNA"/>
</dbReference>
<evidence type="ECO:0000313" key="2">
    <source>
        <dbReference type="EMBL" id="GAI93753.1"/>
    </source>
</evidence>
<dbReference type="SUPFAM" id="SSF53167">
    <property type="entry name" value="Purine and uridine phosphorylases"/>
    <property type="match status" value="1"/>
</dbReference>
<dbReference type="GO" id="GO:0005829">
    <property type="term" value="C:cytosol"/>
    <property type="evidence" value="ECO:0007669"/>
    <property type="project" value="TreeGrafter"/>
</dbReference>
<dbReference type="InterPro" id="IPR035994">
    <property type="entry name" value="Nucleoside_phosphorylase_sf"/>
</dbReference>
<dbReference type="GO" id="GO:0008930">
    <property type="term" value="F:methylthioadenosine nucleosidase activity"/>
    <property type="evidence" value="ECO:0007669"/>
    <property type="project" value="TreeGrafter"/>
</dbReference>
<evidence type="ECO:0000259" key="1">
    <source>
        <dbReference type="Pfam" id="PF01048"/>
    </source>
</evidence>
<feature type="non-terminal residue" evidence="2">
    <location>
        <position position="1"/>
    </location>
</feature>
<accession>X1SLC1</accession>
<gene>
    <name evidence="2" type="ORF">S12H4_28969</name>
</gene>
<protein>
    <recommendedName>
        <fullName evidence="1">Nucleoside phosphorylase domain-containing protein</fullName>
    </recommendedName>
</protein>
<dbReference type="Gene3D" id="3.40.50.1580">
    <property type="entry name" value="Nucleoside phosphorylase domain"/>
    <property type="match status" value="1"/>
</dbReference>
<dbReference type="PANTHER" id="PTHR46832">
    <property type="entry name" value="5'-METHYLTHIOADENOSINE/S-ADENOSYLHOMOCYSTEINE NUCLEOSIDASE"/>
    <property type="match status" value="1"/>
</dbReference>
<dbReference type="GO" id="GO:0019284">
    <property type="term" value="P:L-methionine salvage from S-adenosylmethionine"/>
    <property type="evidence" value="ECO:0007669"/>
    <property type="project" value="TreeGrafter"/>
</dbReference>
<comment type="caution">
    <text evidence="2">The sequence shown here is derived from an EMBL/GenBank/DDBJ whole genome shotgun (WGS) entry which is preliminary data.</text>
</comment>
<organism evidence="2">
    <name type="scientific">marine sediment metagenome</name>
    <dbReference type="NCBI Taxonomy" id="412755"/>
    <lineage>
        <taxon>unclassified sequences</taxon>
        <taxon>metagenomes</taxon>
        <taxon>ecological metagenomes</taxon>
    </lineage>
</organism>
<dbReference type="InterPro" id="IPR000845">
    <property type="entry name" value="Nucleoside_phosphorylase_d"/>
</dbReference>
<feature type="domain" description="Nucleoside phosphorylase" evidence="1">
    <location>
        <begin position="2"/>
        <end position="62"/>
    </location>
</feature>
<dbReference type="PANTHER" id="PTHR46832:SF1">
    <property type="entry name" value="5'-METHYLTHIOADENOSINE_S-ADENOSYLHOMOCYSTEINE NUCLEOSIDASE"/>
    <property type="match status" value="1"/>
</dbReference>
<dbReference type="GO" id="GO:0009116">
    <property type="term" value="P:nucleoside metabolic process"/>
    <property type="evidence" value="ECO:0007669"/>
    <property type="project" value="InterPro"/>
</dbReference>
<name>X1SLC1_9ZZZZ</name>
<sequence>EKLNADAVEMEGAAVAQICYQRQIPHLVVRSISDKADETAREDSMMFQEMAAKNSATLIAKITELLASELSVEKSGKTR</sequence>
<dbReference type="GO" id="GO:0008782">
    <property type="term" value="F:adenosylhomocysteine nucleosidase activity"/>
    <property type="evidence" value="ECO:0007669"/>
    <property type="project" value="TreeGrafter"/>
</dbReference>
<reference evidence="2" key="1">
    <citation type="journal article" date="2014" name="Front. Microbiol.">
        <title>High frequency of phylogenetically diverse reductive dehalogenase-homologous genes in deep subseafloor sedimentary metagenomes.</title>
        <authorList>
            <person name="Kawai M."/>
            <person name="Futagami T."/>
            <person name="Toyoda A."/>
            <person name="Takaki Y."/>
            <person name="Nishi S."/>
            <person name="Hori S."/>
            <person name="Arai W."/>
            <person name="Tsubouchi T."/>
            <person name="Morono Y."/>
            <person name="Uchiyama I."/>
            <person name="Ito T."/>
            <person name="Fujiyama A."/>
            <person name="Inagaki F."/>
            <person name="Takami H."/>
        </authorList>
    </citation>
    <scope>NUCLEOTIDE SEQUENCE</scope>
    <source>
        <strain evidence="2">Expedition CK06-06</strain>
    </source>
</reference>
<dbReference type="Pfam" id="PF01048">
    <property type="entry name" value="PNP_UDP_1"/>
    <property type="match status" value="1"/>
</dbReference>
<proteinExistence type="predicted"/>
<dbReference type="AlphaFoldDB" id="X1SLC1"/>